<feature type="non-terminal residue" evidence="2">
    <location>
        <position position="1"/>
    </location>
</feature>
<feature type="domain" description="CCDC81 HU" evidence="1">
    <location>
        <begin position="11"/>
        <end position="83"/>
    </location>
</feature>
<dbReference type="Pfam" id="PF18289">
    <property type="entry name" value="HU-CCDC81_euk_2"/>
    <property type="match status" value="1"/>
</dbReference>
<gene>
    <name evidence="2" type="primary">Ccdc81_1</name>
    <name evidence="2" type="ORF">SYRPAR_R08040</name>
</gene>
<comment type="caution">
    <text evidence="2">The sequence shown here is derived from an EMBL/GenBank/DDBJ whole genome shotgun (WGS) entry which is preliminary data.</text>
</comment>
<organism evidence="2 3">
    <name type="scientific">Syrrhaptes paradoxus</name>
    <name type="common">Pallas's sandgrouse</name>
    <dbReference type="NCBI Taxonomy" id="302527"/>
    <lineage>
        <taxon>Eukaryota</taxon>
        <taxon>Metazoa</taxon>
        <taxon>Chordata</taxon>
        <taxon>Craniata</taxon>
        <taxon>Vertebrata</taxon>
        <taxon>Euteleostomi</taxon>
        <taxon>Archelosauria</taxon>
        <taxon>Archosauria</taxon>
        <taxon>Dinosauria</taxon>
        <taxon>Saurischia</taxon>
        <taxon>Theropoda</taxon>
        <taxon>Coelurosauria</taxon>
        <taxon>Aves</taxon>
        <taxon>Neognathae</taxon>
        <taxon>Neoaves</taxon>
        <taxon>Columbimorphae</taxon>
        <taxon>Pterocliformes</taxon>
        <taxon>Pteroclidae</taxon>
        <taxon>Syrrhaptes</taxon>
    </lineage>
</organism>
<keyword evidence="3" id="KW-1185">Reference proteome</keyword>
<evidence type="ECO:0000259" key="1">
    <source>
        <dbReference type="Pfam" id="PF18289"/>
    </source>
</evidence>
<evidence type="ECO:0000313" key="2">
    <source>
        <dbReference type="EMBL" id="NXT27005.1"/>
    </source>
</evidence>
<name>A0A7L3B973_9AVES</name>
<dbReference type="AlphaFoldDB" id="A0A7L3B973"/>
<dbReference type="GO" id="GO:0005815">
    <property type="term" value="C:microtubule organizing center"/>
    <property type="evidence" value="ECO:0007669"/>
    <property type="project" value="TreeGrafter"/>
</dbReference>
<reference evidence="2 3" key="1">
    <citation type="submission" date="2019-09" db="EMBL/GenBank/DDBJ databases">
        <title>Bird 10,000 Genomes (B10K) Project - Family phase.</title>
        <authorList>
            <person name="Zhang G."/>
        </authorList>
    </citation>
    <scope>NUCLEOTIDE SEQUENCE [LARGE SCALE GENOMIC DNA]</scope>
    <source>
        <strain evidence="2">B10K-DU-003-42</strain>
        <tissue evidence="2">Mixed tissue sample</tissue>
    </source>
</reference>
<accession>A0A7L3B973</accession>
<evidence type="ECO:0000313" key="3">
    <source>
        <dbReference type="Proteomes" id="UP000536260"/>
    </source>
</evidence>
<feature type="non-terminal residue" evidence="2">
    <location>
        <position position="120"/>
    </location>
</feature>
<dbReference type="PANTHER" id="PTHR14362">
    <property type="entry name" value="COILED-COIL DOMAIN-CONTAINING PROTEIN 81"/>
    <property type="match status" value="1"/>
</dbReference>
<proteinExistence type="predicted"/>
<dbReference type="PANTHER" id="PTHR14362:SF2">
    <property type="entry name" value="COILED-COIL DOMAIN-CONTAINING PROTEIN 81"/>
    <property type="match status" value="1"/>
</dbReference>
<protein>
    <submittedName>
        <fullName evidence="2">CCD81 protein</fullName>
    </submittedName>
</protein>
<dbReference type="InterPro" id="IPR040673">
    <property type="entry name" value="CCDC81_HU_dom_2"/>
</dbReference>
<dbReference type="Proteomes" id="UP000536260">
    <property type="component" value="Unassembled WGS sequence"/>
</dbReference>
<dbReference type="InterPro" id="IPR026295">
    <property type="entry name" value="CCD81"/>
</dbReference>
<dbReference type="EMBL" id="VZTO01021028">
    <property type="protein sequence ID" value="NXT27005.1"/>
    <property type="molecule type" value="Genomic_DNA"/>
</dbReference>
<sequence length="120" mass="13740">MVFFFPDNQELEPFKYSKVATATCMSRRQVENCVQGTMSLFSHCLGKGENVALVLRDIGVLLIEGKKVYMRFYYSFLEMLAGKENLEKAIFEVPQLLDTVMSRVEPVASLTFSRRVVIFP</sequence>